<proteinExistence type="predicted"/>
<dbReference type="PANTHER" id="PTHR45036">
    <property type="entry name" value="METHYLTRANSFERASE LIKE 7B"/>
    <property type="match status" value="1"/>
</dbReference>
<dbReference type="GO" id="GO:0008757">
    <property type="term" value="F:S-adenosylmethionine-dependent methyltransferase activity"/>
    <property type="evidence" value="ECO:0007669"/>
    <property type="project" value="InterPro"/>
</dbReference>
<protein>
    <recommendedName>
        <fullName evidence="1">Methyltransferase type 11 domain-containing protein</fullName>
    </recommendedName>
</protein>
<dbReference type="PANTHER" id="PTHR45036:SF1">
    <property type="entry name" value="METHYLTRANSFERASE LIKE 7A"/>
    <property type="match status" value="1"/>
</dbReference>
<dbReference type="EMBL" id="JACGCM010000455">
    <property type="protein sequence ID" value="KAF6171836.1"/>
    <property type="molecule type" value="Genomic_DNA"/>
</dbReference>
<evidence type="ECO:0000313" key="3">
    <source>
        <dbReference type="Proteomes" id="UP000541444"/>
    </source>
</evidence>
<dbReference type="InterPro" id="IPR013216">
    <property type="entry name" value="Methyltransf_11"/>
</dbReference>
<dbReference type="OrthoDB" id="416496at2759"/>
<keyword evidence="3" id="KW-1185">Reference proteome</keyword>
<dbReference type="Gene3D" id="3.40.50.150">
    <property type="entry name" value="Vaccinia Virus protein VP39"/>
    <property type="match status" value="1"/>
</dbReference>
<reference evidence="2 3" key="1">
    <citation type="journal article" date="2020" name="IScience">
        <title>Genome Sequencing of the Endangered Kingdonia uniflora (Circaeasteraceae, Ranunculales) Reveals Potential Mechanisms of Evolutionary Specialization.</title>
        <authorList>
            <person name="Sun Y."/>
            <person name="Deng T."/>
            <person name="Zhang A."/>
            <person name="Moore M.J."/>
            <person name="Landis J.B."/>
            <person name="Lin N."/>
            <person name="Zhang H."/>
            <person name="Zhang X."/>
            <person name="Huang J."/>
            <person name="Zhang X."/>
            <person name="Sun H."/>
            <person name="Wang H."/>
        </authorList>
    </citation>
    <scope>NUCLEOTIDE SEQUENCE [LARGE SCALE GENOMIC DNA]</scope>
    <source>
        <strain evidence="2">TB1705</strain>
        <tissue evidence="2">Leaf</tissue>
    </source>
</reference>
<dbReference type="InterPro" id="IPR029063">
    <property type="entry name" value="SAM-dependent_MTases_sf"/>
</dbReference>
<sequence>MRGTTMIPNVPIGSAFADEEVSLELLGQLLFRLFLQMHRIYSPIRRYSEKHLNNSYLRMKYMLKDENFAMLNKIHPPRPNWYEEFYALAMEKSMEPYEAEIAGCKAELFASFRGKSKDVLELGIGTGPNLKYYADDVSIRVFGVDPNKSMEKYAKAAAKAAGLPPSHFAFIQGVGESLPVSDSSIDVVIGTLVLCSVEDVKSVLEEVKRVLKPGGLYIFIEHVAAEDGTTLRFIQSALDPLQQIVADGCHLTRETGKYISEAGFSSSNIKREFFSAASLLGPHVYGIASK</sequence>
<dbReference type="Pfam" id="PF08241">
    <property type="entry name" value="Methyltransf_11"/>
    <property type="match status" value="1"/>
</dbReference>
<accession>A0A7J7NXA3</accession>
<organism evidence="2 3">
    <name type="scientific">Kingdonia uniflora</name>
    <dbReference type="NCBI Taxonomy" id="39325"/>
    <lineage>
        <taxon>Eukaryota</taxon>
        <taxon>Viridiplantae</taxon>
        <taxon>Streptophyta</taxon>
        <taxon>Embryophyta</taxon>
        <taxon>Tracheophyta</taxon>
        <taxon>Spermatophyta</taxon>
        <taxon>Magnoliopsida</taxon>
        <taxon>Ranunculales</taxon>
        <taxon>Circaeasteraceae</taxon>
        <taxon>Kingdonia</taxon>
    </lineage>
</organism>
<comment type="caution">
    <text evidence="2">The sequence shown here is derived from an EMBL/GenBank/DDBJ whole genome shotgun (WGS) entry which is preliminary data.</text>
</comment>
<dbReference type="SUPFAM" id="SSF53335">
    <property type="entry name" value="S-adenosyl-L-methionine-dependent methyltransferases"/>
    <property type="match status" value="1"/>
</dbReference>
<name>A0A7J7NXA3_9MAGN</name>
<dbReference type="Proteomes" id="UP000541444">
    <property type="component" value="Unassembled WGS sequence"/>
</dbReference>
<dbReference type="InterPro" id="IPR052356">
    <property type="entry name" value="Thiol_S-MT"/>
</dbReference>
<dbReference type="AlphaFoldDB" id="A0A7J7NXA3"/>
<evidence type="ECO:0000313" key="2">
    <source>
        <dbReference type="EMBL" id="KAF6171836.1"/>
    </source>
</evidence>
<feature type="domain" description="Methyltransferase type 11" evidence="1">
    <location>
        <begin position="120"/>
        <end position="219"/>
    </location>
</feature>
<dbReference type="CDD" id="cd02440">
    <property type="entry name" value="AdoMet_MTases"/>
    <property type="match status" value="1"/>
</dbReference>
<gene>
    <name evidence="2" type="ORF">GIB67_007357</name>
</gene>
<evidence type="ECO:0000259" key="1">
    <source>
        <dbReference type="Pfam" id="PF08241"/>
    </source>
</evidence>